<protein>
    <recommendedName>
        <fullName evidence="5">DUF4367 domain-containing protein</fullName>
    </recommendedName>
</protein>
<dbReference type="Proteomes" id="UP000284416">
    <property type="component" value="Unassembled WGS sequence"/>
</dbReference>
<dbReference type="RefSeq" id="WP_118920103.1">
    <property type="nucleotide sequence ID" value="NZ_QWEG01000004.1"/>
</dbReference>
<evidence type="ECO:0000313" key="3">
    <source>
        <dbReference type="EMBL" id="RHW41519.1"/>
    </source>
</evidence>
<proteinExistence type="predicted"/>
<keyword evidence="2" id="KW-0472">Membrane</keyword>
<comment type="caution">
    <text evidence="3">The sequence shown here is derived from an EMBL/GenBank/DDBJ whole genome shotgun (WGS) entry which is preliminary data.</text>
</comment>
<reference evidence="3 4" key="1">
    <citation type="journal article" date="2017" name="Int. J. Syst. Evol. Microbiol.">
        <title>Bacillus notoginsengisoli sp. nov., a novel bacterium isolated from the rhizosphere of Panax notoginseng.</title>
        <authorList>
            <person name="Zhang M.Y."/>
            <person name="Cheng J."/>
            <person name="Cai Y."/>
            <person name="Zhang T.Y."/>
            <person name="Wu Y.Y."/>
            <person name="Manikprabhu D."/>
            <person name="Li W.J."/>
            <person name="Zhang Y.X."/>
        </authorList>
    </citation>
    <scope>NUCLEOTIDE SEQUENCE [LARGE SCALE GENOMIC DNA]</scope>
    <source>
        <strain evidence="3 4">JCM 30743</strain>
    </source>
</reference>
<accession>A0A417YVU2</accession>
<sequence length="212" mass="23595">MSGQEEFRELESALKDLPQKQLNEQTFKTIHQSILKEAERLDRKDQWIGVMKRSLAGLAAIFVLVFVGYILANHSGFDGSESAKMSEDKASGGRSAVEKANGSDRTVEDRAEVYFDGAIDVEAFAGAESVRVITDKGEIAAVRDIFFRAGWEDAKVSMERTPDFILNGKYIVWISFRDGVEILFEGENKYAMLAKEDSETLVEILTGKKPGD</sequence>
<dbReference type="AlphaFoldDB" id="A0A417YVU2"/>
<gene>
    <name evidence="3" type="ORF">D1B31_07290</name>
</gene>
<organism evidence="3 4">
    <name type="scientific">Neobacillus notoginsengisoli</name>
    <dbReference type="NCBI Taxonomy" id="1578198"/>
    <lineage>
        <taxon>Bacteria</taxon>
        <taxon>Bacillati</taxon>
        <taxon>Bacillota</taxon>
        <taxon>Bacilli</taxon>
        <taxon>Bacillales</taxon>
        <taxon>Bacillaceae</taxon>
        <taxon>Neobacillus</taxon>
    </lineage>
</organism>
<evidence type="ECO:0000313" key="4">
    <source>
        <dbReference type="Proteomes" id="UP000284416"/>
    </source>
</evidence>
<feature type="transmembrane region" description="Helical" evidence="2">
    <location>
        <begin position="54"/>
        <end position="72"/>
    </location>
</feature>
<keyword evidence="4" id="KW-1185">Reference proteome</keyword>
<name>A0A417YVU2_9BACI</name>
<feature type="region of interest" description="Disordered" evidence="1">
    <location>
        <begin position="79"/>
        <end position="104"/>
    </location>
</feature>
<evidence type="ECO:0000256" key="2">
    <source>
        <dbReference type="SAM" id="Phobius"/>
    </source>
</evidence>
<keyword evidence="2" id="KW-1133">Transmembrane helix</keyword>
<dbReference type="EMBL" id="QWEG01000004">
    <property type="protein sequence ID" value="RHW41519.1"/>
    <property type="molecule type" value="Genomic_DNA"/>
</dbReference>
<keyword evidence="2" id="KW-0812">Transmembrane</keyword>
<evidence type="ECO:0008006" key="5">
    <source>
        <dbReference type="Google" id="ProtNLM"/>
    </source>
</evidence>
<dbReference type="OrthoDB" id="1911879at2"/>
<evidence type="ECO:0000256" key="1">
    <source>
        <dbReference type="SAM" id="MobiDB-lite"/>
    </source>
</evidence>